<evidence type="ECO:0000313" key="3">
    <source>
        <dbReference type="Proteomes" id="UP001230496"/>
    </source>
</evidence>
<dbReference type="EMBL" id="CP129971">
    <property type="protein sequence ID" value="WMN12000.1"/>
    <property type="molecule type" value="Genomic_DNA"/>
</dbReference>
<dbReference type="Proteomes" id="UP001230496">
    <property type="component" value="Chromosome"/>
</dbReference>
<dbReference type="AlphaFoldDB" id="A0AA51REN4"/>
<sequence>MQRLVLTAILISFVLTGFGQQQNSEIDKKDLKRIVKILAADSLEGRGIGTEGQKKAERFISDTFKELGLNTFSESSYLEEFEVKQKYWGEVYIETPNAKLTNFENMVFQGNDVQNEEIEKEVVFGGMGTDEELNKIEVADRFVLIFIDNLRAGIKYKKKLAKRNAFGVILANPENDKQFESIRLTLKSHYLAKRHSLPRENRTKSKIAEWDTIQYVNGILIPNSQVKNISGLSINQLNRLIEQNKIEDAPKIKVKAKFEKIENTIKTANVVGLLTGKTDKTIVISAHYDHLGKIGDRFFAGADDNASGTAALLELAERFSKARNLNYNIMFLATSAEEAGLLGSEYHVNKHSFNPEKIICNINIDMISRKDDKHFGNKYLYCIGSDQSKALNELMIKADNAYDKCEFDYSLNDSSDPLGLFTRSDNYNFYKKGIPAIFFHSGIHKDYHKTTDTANKINYRNLEHRVKLISQVVELLESDGL</sequence>
<dbReference type="Gene3D" id="3.50.30.30">
    <property type="match status" value="1"/>
</dbReference>
<name>A0AA51REN4_9BACT</name>
<dbReference type="Pfam" id="PF04389">
    <property type="entry name" value="Peptidase_M28"/>
    <property type="match status" value="1"/>
</dbReference>
<dbReference type="PANTHER" id="PTHR12147:SF26">
    <property type="entry name" value="PEPTIDASE M28 DOMAIN-CONTAINING PROTEIN"/>
    <property type="match status" value="1"/>
</dbReference>
<dbReference type="KEGG" id="msaa:QYS49_32045"/>
<feature type="domain" description="Peptidase M28" evidence="1">
    <location>
        <begin position="269"/>
        <end position="472"/>
    </location>
</feature>
<evidence type="ECO:0000259" key="1">
    <source>
        <dbReference type="Pfam" id="PF04389"/>
    </source>
</evidence>
<dbReference type="PANTHER" id="PTHR12147">
    <property type="entry name" value="METALLOPEPTIDASE M28 FAMILY MEMBER"/>
    <property type="match status" value="1"/>
</dbReference>
<dbReference type="InterPro" id="IPR007484">
    <property type="entry name" value="Peptidase_M28"/>
</dbReference>
<dbReference type="Gene3D" id="3.40.630.10">
    <property type="entry name" value="Zn peptidases"/>
    <property type="match status" value="1"/>
</dbReference>
<accession>A0AA51REN4</accession>
<dbReference type="GO" id="GO:0008235">
    <property type="term" value="F:metalloexopeptidase activity"/>
    <property type="evidence" value="ECO:0007669"/>
    <property type="project" value="InterPro"/>
</dbReference>
<dbReference type="SUPFAM" id="SSF53187">
    <property type="entry name" value="Zn-dependent exopeptidases"/>
    <property type="match status" value="1"/>
</dbReference>
<reference evidence="2 3" key="1">
    <citation type="submission" date="2023-08" db="EMBL/GenBank/DDBJ databases">
        <title>Comparative genomics and taxonomic characterization of three novel marine species of genus Marivirga.</title>
        <authorList>
            <person name="Muhammad N."/>
            <person name="Kim S.-G."/>
        </authorList>
    </citation>
    <scope>NUCLEOTIDE SEQUENCE [LARGE SCALE GENOMIC DNA]</scope>
    <source>
        <strain evidence="2 3">BDSF4-3</strain>
    </source>
</reference>
<dbReference type="GO" id="GO:0006508">
    <property type="term" value="P:proteolysis"/>
    <property type="evidence" value="ECO:0007669"/>
    <property type="project" value="InterPro"/>
</dbReference>
<dbReference type="InterPro" id="IPR045175">
    <property type="entry name" value="M28_fam"/>
</dbReference>
<organism evidence="2 3">
    <name type="scientific">Marivirga salinarum</name>
    <dbReference type="NCBI Taxonomy" id="3059078"/>
    <lineage>
        <taxon>Bacteria</taxon>
        <taxon>Pseudomonadati</taxon>
        <taxon>Bacteroidota</taxon>
        <taxon>Cytophagia</taxon>
        <taxon>Cytophagales</taxon>
        <taxon>Marivirgaceae</taxon>
        <taxon>Marivirga</taxon>
    </lineage>
</organism>
<evidence type="ECO:0000313" key="2">
    <source>
        <dbReference type="EMBL" id="WMN12000.1"/>
    </source>
</evidence>
<dbReference type="RefSeq" id="WP_308349781.1">
    <property type="nucleotide sequence ID" value="NZ_CP129971.1"/>
</dbReference>
<protein>
    <submittedName>
        <fullName evidence="2">M28 family peptidase</fullName>
    </submittedName>
</protein>
<keyword evidence="3" id="KW-1185">Reference proteome</keyword>
<gene>
    <name evidence="2" type="ORF">QYS49_32045</name>
</gene>
<proteinExistence type="predicted"/>